<dbReference type="EMBL" id="UINC01066836">
    <property type="protein sequence ID" value="SVB97929.1"/>
    <property type="molecule type" value="Genomic_DNA"/>
</dbReference>
<name>A0A382IF44_9ZZZZ</name>
<feature type="region of interest" description="Disordered" evidence="1">
    <location>
        <begin position="1"/>
        <end position="32"/>
    </location>
</feature>
<organism evidence="2">
    <name type="scientific">marine metagenome</name>
    <dbReference type="NCBI Taxonomy" id="408172"/>
    <lineage>
        <taxon>unclassified sequences</taxon>
        <taxon>metagenomes</taxon>
        <taxon>ecological metagenomes</taxon>
    </lineage>
</organism>
<feature type="non-terminal residue" evidence="2">
    <location>
        <position position="1"/>
    </location>
</feature>
<dbReference type="AlphaFoldDB" id="A0A382IF44"/>
<evidence type="ECO:0000256" key="1">
    <source>
        <dbReference type="SAM" id="MobiDB-lite"/>
    </source>
</evidence>
<gene>
    <name evidence="2" type="ORF">METZ01_LOCUS250783</name>
</gene>
<accession>A0A382IF44</accession>
<sequence length="32" mass="3552">VNAPVRVDYPPSDYTERLQSPHGAALSTEQRP</sequence>
<proteinExistence type="predicted"/>
<evidence type="ECO:0000313" key="2">
    <source>
        <dbReference type="EMBL" id="SVB97929.1"/>
    </source>
</evidence>
<protein>
    <submittedName>
        <fullName evidence="2">Uncharacterized protein</fullName>
    </submittedName>
</protein>
<feature type="non-terminal residue" evidence="2">
    <location>
        <position position="32"/>
    </location>
</feature>
<reference evidence="2" key="1">
    <citation type="submission" date="2018-05" db="EMBL/GenBank/DDBJ databases">
        <authorList>
            <person name="Lanie J.A."/>
            <person name="Ng W.-L."/>
            <person name="Kazmierczak K.M."/>
            <person name="Andrzejewski T.M."/>
            <person name="Davidsen T.M."/>
            <person name="Wayne K.J."/>
            <person name="Tettelin H."/>
            <person name="Glass J.I."/>
            <person name="Rusch D."/>
            <person name="Podicherti R."/>
            <person name="Tsui H.-C.T."/>
            <person name="Winkler M.E."/>
        </authorList>
    </citation>
    <scope>NUCLEOTIDE SEQUENCE</scope>
</reference>